<evidence type="ECO:0000256" key="4">
    <source>
        <dbReference type="ARBA" id="ARBA00022679"/>
    </source>
</evidence>
<dbReference type="SMART" id="SM00387">
    <property type="entry name" value="HATPase_c"/>
    <property type="match status" value="1"/>
</dbReference>
<dbReference type="InterPro" id="IPR003661">
    <property type="entry name" value="HisK_dim/P_dom"/>
</dbReference>
<keyword evidence="6" id="KW-0902">Two-component regulatory system</keyword>
<dbReference type="PRINTS" id="PR00344">
    <property type="entry name" value="BCTRLSENSOR"/>
</dbReference>
<accession>A0ABP9WWM6</accession>
<dbReference type="PANTHER" id="PTHR43047:SF72">
    <property type="entry name" value="OSMOSENSING HISTIDINE PROTEIN KINASE SLN1"/>
    <property type="match status" value="1"/>
</dbReference>
<dbReference type="Gene3D" id="3.30.565.10">
    <property type="entry name" value="Histidine kinase-like ATPase, C-terminal domain"/>
    <property type="match status" value="1"/>
</dbReference>
<organism evidence="8 9">
    <name type="scientific">Herpetosiphon gulosus</name>
    <dbReference type="NCBI Taxonomy" id="1973496"/>
    <lineage>
        <taxon>Bacteria</taxon>
        <taxon>Bacillati</taxon>
        <taxon>Chloroflexota</taxon>
        <taxon>Chloroflexia</taxon>
        <taxon>Herpetosiphonales</taxon>
        <taxon>Herpetosiphonaceae</taxon>
        <taxon>Herpetosiphon</taxon>
    </lineage>
</organism>
<keyword evidence="5" id="KW-0418">Kinase</keyword>
<dbReference type="SUPFAM" id="SSF55781">
    <property type="entry name" value="GAF domain-like"/>
    <property type="match status" value="2"/>
</dbReference>
<dbReference type="Pfam" id="PF02518">
    <property type="entry name" value="HATPase_c"/>
    <property type="match status" value="1"/>
</dbReference>
<evidence type="ECO:0000259" key="7">
    <source>
        <dbReference type="PROSITE" id="PS50109"/>
    </source>
</evidence>
<dbReference type="SMART" id="SM00065">
    <property type="entry name" value="GAF"/>
    <property type="match status" value="2"/>
</dbReference>
<dbReference type="InterPro" id="IPR036097">
    <property type="entry name" value="HisK_dim/P_sf"/>
</dbReference>
<dbReference type="InterPro" id="IPR004358">
    <property type="entry name" value="Sig_transdc_His_kin-like_C"/>
</dbReference>
<dbReference type="Pfam" id="PF13185">
    <property type="entry name" value="GAF_2"/>
    <property type="match status" value="1"/>
</dbReference>
<keyword evidence="3" id="KW-0597">Phosphoprotein</keyword>
<dbReference type="InterPro" id="IPR035965">
    <property type="entry name" value="PAS-like_dom_sf"/>
</dbReference>
<evidence type="ECO:0000256" key="6">
    <source>
        <dbReference type="ARBA" id="ARBA00023012"/>
    </source>
</evidence>
<comment type="caution">
    <text evidence="8">The sequence shown here is derived from an EMBL/GenBank/DDBJ whole genome shotgun (WGS) entry which is preliminary data.</text>
</comment>
<dbReference type="InterPro" id="IPR036890">
    <property type="entry name" value="HATPase_C_sf"/>
</dbReference>
<dbReference type="Pfam" id="PF13188">
    <property type="entry name" value="PAS_8"/>
    <property type="match status" value="1"/>
</dbReference>
<gene>
    <name evidence="8" type="primary">sasA_3</name>
    <name evidence="8" type="ORF">Hgul01_00419</name>
</gene>
<dbReference type="InterPro" id="IPR029016">
    <property type="entry name" value="GAF-like_dom_sf"/>
</dbReference>
<reference evidence="8 9" key="1">
    <citation type="submission" date="2024-02" db="EMBL/GenBank/DDBJ databases">
        <title>Herpetosiphon gulosus NBRC 112829.</title>
        <authorList>
            <person name="Ichikawa N."/>
            <person name="Katano-Makiyama Y."/>
            <person name="Hidaka K."/>
        </authorList>
    </citation>
    <scope>NUCLEOTIDE SEQUENCE [LARGE SCALE GENOMIC DNA]</scope>
    <source>
        <strain evidence="8 9">NBRC 112829</strain>
    </source>
</reference>
<comment type="catalytic activity">
    <reaction evidence="1">
        <text>ATP + protein L-histidine = ADP + protein N-phospho-L-histidine.</text>
        <dbReference type="EC" id="2.7.13.3"/>
    </reaction>
</comment>
<evidence type="ECO:0000256" key="1">
    <source>
        <dbReference type="ARBA" id="ARBA00000085"/>
    </source>
</evidence>
<dbReference type="Gene3D" id="3.30.450.40">
    <property type="match status" value="2"/>
</dbReference>
<dbReference type="Gene3D" id="3.30.450.20">
    <property type="entry name" value="PAS domain"/>
    <property type="match status" value="1"/>
</dbReference>
<dbReference type="SUPFAM" id="SSF55785">
    <property type="entry name" value="PYP-like sensor domain (PAS domain)"/>
    <property type="match status" value="1"/>
</dbReference>
<dbReference type="InterPro" id="IPR003018">
    <property type="entry name" value="GAF"/>
</dbReference>
<dbReference type="PROSITE" id="PS50109">
    <property type="entry name" value="HIS_KIN"/>
    <property type="match status" value="1"/>
</dbReference>
<dbReference type="EMBL" id="BAABRU010000002">
    <property type="protein sequence ID" value="GAA5526643.1"/>
    <property type="molecule type" value="Genomic_DNA"/>
</dbReference>
<dbReference type="Gene3D" id="1.10.287.130">
    <property type="match status" value="1"/>
</dbReference>
<dbReference type="SUPFAM" id="SSF47384">
    <property type="entry name" value="Homodimeric domain of signal transducing histidine kinase"/>
    <property type="match status" value="1"/>
</dbReference>
<dbReference type="Proteomes" id="UP001428290">
    <property type="component" value="Unassembled WGS sequence"/>
</dbReference>
<dbReference type="RefSeq" id="WP_345720289.1">
    <property type="nucleotide sequence ID" value="NZ_BAABRU010000002.1"/>
</dbReference>
<dbReference type="InterPro" id="IPR005467">
    <property type="entry name" value="His_kinase_dom"/>
</dbReference>
<proteinExistence type="predicted"/>
<name>A0ABP9WWM6_9CHLR</name>
<sequence>MSTLALFSSLAQTLLATTPFEQRMQHCFGLLADSYPQLDLRLTLLNEPDARPQVVLPLHRTSAVWDNTRMMQVVRRRQPVVIDQHTAPALPPSPFTTSAIVASEWQADIQCYLGLPIQWEGRLWGVLEARRNGTFSASERTLLSNLLPLLATAIGEAHWGRPIHHTSSEQQLDVRALTHDLEIAPDVTTLLTTLLQRAIHSVKASAGAINLVDREHGEYRLIASQGYPPTAGISERTSWPWNVGVVGRVARTGKAALLTDIAHDSEWQLSTPDVRAEIVVPVRVEGEAWAVLVLSTNREPIFSTRDLYFIQALADVAARPLQRATSYSELLEARMQLQQTLASLPLGLALTDGEGRILRTNPAWYQLWQIEQPADETALYLPWDILPLLLKRLSHPLELTDFFAECQAQPDETLELALRLSEPLQDLKLRSTPVKDAQHQITGRLVVIEDVTREREIDKMKNEFVSVVSHELRTPLTSILGYTELLLAREFKPIERQEFVQTVYDQANQLSKMVDDLLNLSRLDAGQIKLNRWVVSLHQIIREITKQLNEMLSEKHRLLIDIPEGIPPIFADKDKVRQILTNLLSNAIKYSPNGGQVALIVRELRKVPPGAPPLPNERSVIIAVRDQGMGISEEDLPKLFTRFFRVDNSTTRKIGGTGLGLSITKALIELHGGRIWATSTLGRGTTFWVTLPIATELARRG</sequence>
<keyword evidence="4" id="KW-0808">Transferase</keyword>
<dbReference type="InterPro" id="IPR003594">
    <property type="entry name" value="HATPase_dom"/>
</dbReference>
<dbReference type="SMART" id="SM00388">
    <property type="entry name" value="HisKA"/>
    <property type="match status" value="1"/>
</dbReference>
<dbReference type="InterPro" id="IPR000014">
    <property type="entry name" value="PAS"/>
</dbReference>
<feature type="domain" description="Histidine kinase" evidence="7">
    <location>
        <begin position="467"/>
        <end position="695"/>
    </location>
</feature>
<dbReference type="Pfam" id="PF01590">
    <property type="entry name" value="GAF"/>
    <property type="match status" value="1"/>
</dbReference>
<dbReference type="Pfam" id="PF00512">
    <property type="entry name" value="HisKA"/>
    <property type="match status" value="1"/>
</dbReference>
<evidence type="ECO:0000256" key="5">
    <source>
        <dbReference type="ARBA" id="ARBA00022777"/>
    </source>
</evidence>
<dbReference type="SUPFAM" id="SSF55874">
    <property type="entry name" value="ATPase domain of HSP90 chaperone/DNA topoisomerase II/histidine kinase"/>
    <property type="match status" value="1"/>
</dbReference>
<evidence type="ECO:0000256" key="3">
    <source>
        <dbReference type="ARBA" id="ARBA00022553"/>
    </source>
</evidence>
<evidence type="ECO:0000313" key="9">
    <source>
        <dbReference type="Proteomes" id="UP001428290"/>
    </source>
</evidence>
<dbReference type="PANTHER" id="PTHR43047">
    <property type="entry name" value="TWO-COMPONENT HISTIDINE PROTEIN KINASE"/>
    <property type="match status" value="1"/>
</dbReference>
<evidence type="ECO:0000313" key="8">
    <source>
        <dbReference type="EMBL" id="GAA5526643.1"/>
    </source>
</evidence>
<evidence type="ECO:0000256" key="2">
    <source>
        <dbReference type="ARBA" id="ARBA00012438"/>
    </source>
</evidence>
<dbReference type="CDD" id="cd16922">
    <property type="entry name" value="HATPase_EvgS-ArcB-TorS-like"/>
    <property type="match status" value="1"/>
</dbReference>
<protein>
    <recommendedName>
        <fullName evidence="2">histidine kinase</fullName>
        <ecNumber evidence="2">2.7.13.3</ecNumber>
    </recommendedName>
</protein>
<keyword evidence="9" id="KW-1185">Reference proteome</keyword>
<dbReference type="EC" id="2.7.13.3" evidence="2"/>
<dbReference type="CDD" id="cd00082">
    <property type="entry name" value="HisKA"/>
    <property type="match status" value="1"/>
</dbReference>